<feature type="region of interest" description="Disordered" evidence="7">
    <location>
        <begin position="510"/>
        <end position="534"/>
    </location>
</feature>
<gene>
    <name evidence="9" type="ORF">CC85DRAFT_49905</name>
</gene>
<dbReference type="SUPFAM" id="SSF46785">
    <property type="entry name" value="Winged helix' DNA-binding domain"/>
    <property type="match status" value="1"/>
</dbReference>
<feature type="domain" description="Fork-head" evidence="8">
    <location>
        <begin position="262"/>
        <end position="365"/>
    </location>
</feature>
<feature type="region of interest" description="Disordered" evidence="7">
    <location>
        <begin position="1"/>
        <end position="71"/>
    </location>
</feature>
<dbReference type="PANTHER" id="PTHR45881:SF1">
    <property type="entry name" value="FORK HEAD PROTEIN HOMOLOG 2"/>
    <property type="match status" value="1"/>
</dbReference>
<dbReference type="InterPro" id="IPR036390">
    <property type="entry name" value="WH_DNA-bd_sf"/>
</dbReference>
<feature type="compositionally biased region" description="Polar residues" evidence="7">
    <location>
        <begin position="836"/>
        <end position="853"/>
    </location>
</feature>
<dbReference type="GO" id="GO:0000981">
    <property type="term" value="F:DNA-binding transcription factor activity, RNA polymerase II-specific"/>
    <property type="evidence" value="ECO:0007669"/>
    <property type="project" value="TreeGrafter"/>
</dbReference>
<dbReference type="PRINTS" id="PR00053">
    <property type="entry name" value="FORKHEAD"/>
</dbReference>
<dbReference type="CDD" id="cd00059">
    <property type="entry name" value="FH_FOX"/>
    <property type="match status" value="1"/>
</dbReference>
<proteinExistence type="predicted"/>
<feature type="region of interest" description="Disordered" evidence="7">
    <location>
        <begin position="828"/>
        <end position="893"/>
    </location>
</feature>
<dbReference type="InterPro" id="IPR001766">
    <property type="entry name" value="Fork_head_dom"/>
</dbReference>
<feature type="compositionally biased region" description="Polar residues" evidence="7">
    <location>
        <begin position="24"/>
        <end position="36"/>
    </location>
</feature>
<feature type="compositionally biased region" description="Polar residues" evidence="7">
    <location>
        <begin position="594"/>
        <end position="605"/>
    </location>
</feature>
<dbReference type="InterPro" id="IPR030456">
    <property type="entry name" value="TF_fork_head_CS_2"/>
</dbReference>
<evidence type="ECO:0000256" key="2">
    <source>
        <dbReference type="ARBA" id="ARBA00023015"/>
    </source>
</evidence>
<feature type="compositionally biased region" description="Polar residues" evidence="7">
    <location>
        <begin position="177"/>
        <end position="192"/>
    </location>
</feature>
<dbReference type="AlphaFoldDB" id="A0A0J0XR42"/>
<keyword evidence="4" id="KW-0804">Transcription</keyword>
<dbReference type="Proteomes" id="UP000053611">
    <property type="component" value="Unassembled WGS sequence"/>
</dbReference>
<evidence type="ECO:0000256" key="6">
    <source>
        <dbReference type="PROSITE-ProRule" id="PRU00089"/>
    </source>
</evidence>
<dbReference type="PANTHER" id="PTHR45881">
    <property type="entry name" value="CHECKPOINT SUPPRESSOR 1-LIKE, ISOFORM A-RELATED"/>
    <property type="match status" value="1"/>
</dbReference>
<accession>A0A0J0XR42</accession>
<dbReference type="InterPro" id="IPR036388">
    <property type="entry name" value="WH-like_DNA-bd_sf"/>
</dbReference>
<name>A0A0J0XR42_9TREE</name>
<keyword evidence="3 6" id="KW-0238">DNA-binding</keyword>
<evidence type="ECO:0000256" key="4">
    <source>
        <dbReference type="ARBA" id="ARBA00023163"/>
    </source>
</evidence>
<feature type="region of interest" description="Disordered" evidence="7">
    <location>
        <begin position="111"/>
        <end position="238"/>
    </location>
</feature>
<dbReference type="GO" id="GO:0000978">
    <property type="term" value="F:RNA polymerase II cis-regulatory region sequence-specific DNA binding"/>
    <property type="evidence" value="ECO:0007669"/>
    <property type="project" value="TreeGrafter"/>
</dbReference>
<dbReference type="STRING" id="879819.A0A0J0XR42"/>
<dbReference type="Pfam" id="PF00250">
    <property type="entry name" value="Forkhead"/>
    <property type="match status" value="1"/>
</dbReference>
<dbReference type="RefSeq" id="XP_018280033.1">
    <property type="nucleotide sequence ID" value="XM_018427216.1"/>
</dbReference>
<feature type="DNA-binding region" description="Fork-head" evidence="6">
    <location>
        <begin position="262"/>
        <end position="365"/>
    </location>
</feature>
<feature type="region of interest" description="Disordered" evidence="7">
    <location>
        <begin position="593"/>
        <end position="617"/>
    </location>
</feature>
<feature type="compositionally biased region" description="Basic and acidic residues" evidence="7">
    <location>
        <begin position="391"/>
        <end position="401"/>
    </location>
</feature>
<dbReference type="EMBL" id="KQ087194">
    <property type="protein sequence ID" value="KLT43542.1"/>
    <property type="molecule type" value="Genomic_DNA"/>
</dbReference>
<evidence type="ECO:0000256" key="5">
    <source>
        <dbReference type="ARBA" id="ARBA00023242"/>
    </source>
</evidence>
<keyword evidence="5 6" id="KW-0539">Nucleus</keyword>
<dbReference type="GeneID" id="28987819"/>
<feature type="compositionally biased region" description="Low complexity" evidence="7">
    <location>
        <begin position="225"/>
        <end position="234"/>
    </location>
</feature>
<dbReference type="PROSITE" id="PS00658">
    <property type="entry name" value="FORK_HEAD_2"/>
    <property type="match status" value="1"/>
</dbReference>
<evidence type="ECO:0000256" key="1">
    <source>
        <dbReference type="ARBA" id="ARBA00004123"/>
    </source>
</evidence>
<dbReference type="Gene3D" id="1.10.10.10">
    <property type="entry name" value="Winged helix-like DNA-binding domain superfamily/Winged helix DNA-binding domain"/>
    <property type="match status" value="1"/>
</dbReference>
<comment type="subcellular location">
    <subcellularLocation>
        <location evidence="1 6">Nucleus</location>
    </subcellularLocation>
</comment>
<feature type="compositionally biased region" description="Polar residues" evidence="7">
    <location>
        <begin position="144"/>
        <end position="164"/>
    </location>
</feature>
<evidence type="ECO:0000313" key="9">
    <source>
        <dbReference type="EMBL" id="KLT43542.1"/>
    </source>
</evidence>
<keyword evidence="2" id="KW-0805">Transcription regulation</keyword>
<evidence type="ECO:0000256" key="3">
    <source>
        <dbReference type="ARBA" id="ARBA00023125"/>
    </source>
</evidence>
<keyword evidence="10" id="KW-1185">Reference proteome</keyword>
<feature type="compositionally biased region" description="Pro residues" evidence="7">
    <location>
        <begin position="437"/>
        <end position="452"/>
    </location>
</feature>
<evidence type="ECO:0000256" key="7">
    <source>
        <dbReference type="SAM" id="MobiDB-lite"/>
    </source>
</evidence>
<dbReference type="GO" id="GO:0005634">
    <property type="term" value="C:nucleus"/>
    <property type="evidence" value="ECO:0007669"/>
    <property type="project" value="UniProtKB-SubCell"/>
</dbReference>
<reference evidence="9 10" key="1">
    <citation type="submission" date="2015-03" db="EMBL/GenBank/DDBJ databases">
        <title>Genomics and transcriptomics of the oil-accumulating basidiomycete yeast T. oleaginosus allow insights into substrate utilization and the diverse evolutionary trajectories of mating systems in fungi.</title>
        <authorList>
            <consortium name="DOE Joint Genome Institute"/>
            <person name="Kourist R."/>
            <person name="Kracht O."/>
            <person name="Bracharz F."/>
            <person name="Lipzen A."/>
            <person name="Nolan M."/>
            <person name="Ohm R."/>
            <person name="Grigoriev I."/>
            <person name="Sun S."/>
            <person name="Heitman J."/>
            <person name="Bruck T."/>
            <person name="Nowrousian M."/>
        </authorList>
    </citation>
    <scope>NUCLEOTIDE SEQUENCE [LARGE SCALE GENOMIC DNA]</scope>
    <source>
        <strain evidence="9 10">IBC0246</strain>
    </source>
</reference>
<feature type="region of interest" description="Disordered" evidence="7">
    <location>
        <begin position="640"/>
        <end position="778"/>
    </location>
</feature>
<feature type="compositionally biased region" description="Low complexity" evidence="7">
    <location>
        <begin position="166"/>
        <end position="176"/>
    </location>
</feature>
<dbReference type="OrthoDB" id="5954824at2759"/>
<sequence>MAPDPQQNPFAFHPGPPAPGSGSINYGTFNPAQNPAPSNPDPHAVTYSGVRYAMPPQPSSSHHGAAGPYPMSGLDVFGGPIEIHQSQQDRPYVMNGGEGFAPSQYMYPPPPHDVSYAPYPTAVQRPPEAGITPARLGPGLRSTAPGSSDSMMRPLSGNTGQHRPSTADNSSDASSSVQRTGRTDTGTATSSDVEAESPTRRVRQRLPTFEQPQSQASASRKRKGTPTAPRANAKNAKKTKLLCVGEDPGVEGIPPGPRPLGRPDVSFAWMIGNAIRASRAGGLSLDHIYRYIAASYPHFRNDATGDQWRNSVRHNLSIHKMFVSVPRTEKHPPGKGNIWTIPDEEMCHWIPSNEYPEGTTFQRTFPPSHPHWATCLQTKADLQKEEEAKAKAEAEGRDYVPKKGKRAKTVRQAQALKEKKTTSRKSRGPRAKVLPHLLPPHPVALMPMPPPHPHPHPHPHPYPQGPSPHPNVRQGQPTMPIAAAHLHPHMAMPLPGPGSEAVGVPHAVDTSINRGAPDEKALTSPPLPRDGSLERLQVEDDGLDFEPEDQDDGRLRLLSFKTTLKRMIASPSRSGPSHGSFNRQDRFFDEEGVFSSNGASTSANLNRAFRPPSPPESVADAVNLSALFCNDEDNLFETPAHKRPEVYSGPASGSTLNPTSSAFKKTPALTYSSSSPTSSPMPPSVPRGSSYHPSGLQHEWTGDKDGHLNGTHSPVGLDAPFAMKPAIKRTAPDDEDDPSPERSSLPKTPGVASGVAPRTPRLLTDASSGAPKTPITRSSASALFNTPIRFTTPVMKTPLSFTTPLNSITSLENLSTPMWEAAGCVDRMGQSRRQSEQGNMTPLSVLEQGNWSPKWSPRPDTNPASYSLDSPSRGLREALDTDSPSAKRRRIVS</sequence>
<evidence type="ECO:0000313" key="10">
    <source>
        <dbReference type="Proteomes" id="UP000053611"/>
    </source>
</evidence>
<feature type="region of interest" description="Disordered" evidence="7">
    <location>
        <begin position="391"/>
        <end position="476"/>
    </location>
</feature>
<protein>
    <recommendedName>
        <fullName evidence="8">Fork-head domain-containing protein</fullName>
    </recommendedName>
</protein>
<evidence type="ECO:0000259" key="8">
    <source>
        <dbReference type="PROSITE" id="PS50039"/>
    </source>
</evidence>
<dbReference type="PROSITE" id="PS50039">
    <property type="entry name" value="FORK_HEAD_3"/>
    <property type="match status" value="1"/>
</dbReference>
<dbReference type="SMART" id="SM00339">
    <property type="entry name" value="FH"/>
    <property type="match status" value="1"/>
</dbReference>
<organism evidence="9 10">
    <name type="scientific">Cutaneotrichosporon oleaginosum</name>
    <dbReference type="NCBI Taxonomy" id="879819"/>
    <lineage>
        <taxon>Eukaryota</taxon>
        <taxon>Fungi</taxon>
        <taxon>Dikarya</taxon>
        <taxon>Basidiomycota</taxon>
        <taxon>Agaricomycotina</taxon>
        <taxon>Tremellomycetes</taxon>
        <taxon>Trichosporonales</taxon>
        <taxon>Trichosporonaceae</taxon>
        <taxon>Cutaneotrichosporon</taxon>
    </lineage>
</organism>
<feature type="compositionally biased region" description="Polar residues" evidence="7">
    <location>
        <begin position="651"/>
        <end position="663"/>
    </location>
</feature>
<feature type="compositionally biased region" description="Pro residues" evidence="7">
    <location>
        <begin position="460"/>
        <end position="469"/>
    </location>
</feature>